<protein>
    <submittedName>
        <fullName evidence="1">Uncharacterized protein</fullName>
    </submittedName>
</protein>
<sequence length="140" mass="15349">MTAHVARDLAAAHREADQRRVAVRAGGGHHVGQIVGERVVIIAAPRLTRPSEPTPVIGDRAEARVRQRHHLRVPAVRRQRPAMDQDHGPARAPVLDVNIGAVARFDIGHGDHPLRQCAAPTRRIGRPFRNLDHISAQPHG</sequence>
<organism evidence="1 2">
    <name type="scientific">Diploscapter pachys</name>
    <dbReference type="NCBI Taxonomy" id="2018661"/>
    <lineage>
        <taxon>Eukaryota</taxon>
        <taxon>Metazoa</taxon>
        <taxon>Ecdysozoa</taxon>
        <taxon>Nematoda</taxon>
        <taxon>Chromadorea</taxon>
        <taxon>Rhabditida</taxon>
        <taxon>Rhabditina</taxon>
        <taxon>Rhabditomorpha</taxon>
        <taxon>Rhabditoidea</taxon>
        <taxon>Rhabditidae</taxon>
        <taxon>Diploscapter</taxon>
    </lineage>
</organism>
<reference evidence="1 2" key="1">
    <citation type="journal article" date="2017" name="Curr. Biol.">
        <title>Genome architecture and evolution of a unichromosomal asexual nematode.</title>
        <authorList>
            <person name="Fradin H."/>
            <person name="Zegar C."/>
            <person name="Gutwein M."/>
            <person name="Lucas J."/>
            <person name="Kovtun M."/>
            <person name="Corcoran D."/>
            <person name="Baugh L.R."/>
            <person name="Kiontke K."/>
            <person name="Gunsalus K."/>
            <person name="Fitch D.H."/>
            <person name="Piano F."/>
        </authorList>
    </citation>
    <scope>NUCLEOTIDE SEQUENCE [LARGE SCALE GENOMIC DNA]</scope>
    <source>
        <strain evidence="1">PF1309</strain>
    </source>
</reference>
<dbReference type="Proteomes" id="UP000218231">
    <property type="component" value="Unassembled WGS sequence"/>
</dbReference>
<dbReference type="AlphaFoldDB" id="A0A2A2K6X1"/>
<proteinExistence type="predicted"/>
<name>A0A2A2K6X1_9BILA</name>
<accession>A0A2A2K6X1</accession>
<evidence type="ECO:0000313" key="1">
    <source>
        <dbReference type="EMBL" id="PAV69549.1"/>
    </source>
</evidence>
<keyword evidence="2" id="KW-1185">Reference proteome</keyword>
<evidence type="ECO:0000313" key="2">
    <source>
        <dbReference type="Proteomes" id="UP000218231"/>
    </source>
</evidence>
<dbReference type="EMBL" id="LIAE01009492">
    <property type="protein sequence ID" value="PAV69549.1"/>
    <property type="molecule type" value="Genomic_DNA"/>
</dbReference>
<comment type="caution">
    <text evidence="1">The sequence shown here is derived from an EMBL/GenBank/DDBJ whole genome shotgun (WGS) entry which is preliminary data.</text>
</comment>
<gene>
    <name evidence="1" type="ORF">WR25_24848</name>
</gene>